<organism evidence="1 2">
    <name type="scientific">Armillaria solidipes</name>
    <dbReference type="NCBI Taxonomy" id="1076256"/>
    <lineage>
        <taxon>Eukaryota</taxon>
        <taxon>Fungi</taxon>
        <taxon>Dikarya</taxon>
        <taxon>Basidiomycota</taxon>
        <taxon>Agaricomycotina</taxon>
        <taxon>Agaricomycetes</taxon>
        <taxon>Agaricomycetidae</taxon>
        <taxon>Agaricales</taxon>
        <taxon>Marasmiineae</taxon>
        <taxon>Physalacriaceae</taxon>
        <taxon>Armillaria</taxon>
    </lineage>
</organism>
<protein>
    <submittedName>
        <fullName evidence="1">Uncharacterized protein</fullName>
    </submittedName>
</protein>
<accession>A0A2H3B7B6</accession>
<evidence type="ECO:0000313" key="1">
    <source>
        <dbReference type="EMBL" id="PBK58926.1"/>
    </source>
</evidence>
<reference evidence="2" key="1">
    <citation type="journal article" date="2017" name="Nat. Ecol. Evol.">
        <title>Genome expansion and lineage-specific genetic innovations in the forest pathogenic fungi Armillaria.</title>
        <authorList>
            <person name="Sipos G."/>
            <person name="Prasanna A.N."/>
            <person name="Walter M.C."/>
            <person name="O'Connor E."/>
            <person name="Balint B."/>
            <person name="Krizsan K."/>
            <person name="Kiss B."/>
            <person name="Hess J."/>
            <person name="Varga T."/>
            <person name="Slot J."/>
            <person name="Riley R."/>
            <person name="Boka B."/>
            <person name="Rigling D."/>
            <person name="Barry K."/>
            <person name="Lee J."/>
            <person name="Mihaltcheva S."/>
            <person name="LaButti K."/>
            <person name="Lipzen A."/>
            <person name="Waldron R."/>
            <person name="Moloney N.M."/>
            <person name="Sperisen C."/>
            <person name="Kredics L."/>
            <person name="Vagvoelgyi C."/>
            <person name="Patrignani A."/>
            <person name="Fitzpatrick D."/>
            <person name="Nagy I."/>
            <person name="Doyle S."/>
            <person name="Anderson J.B."/>
            <person name="Grigoriev I.V."/>
            <person name="Gueldener U."/>
            <person name="Muensterkoetter M."/>
            <person name="Nagy L.G."/>
        </authorList>
    </citation>
    <scope>NUCLEOTIDE SEQUENCE [LARGE SCALE GENOMIC DNA]</scope>
    <source>
        <strain evidence="2">28-4</strain>
    </source>
</reference>
<sequence>MIIGGETANNGMMEEVIQERFNEQLQALQKMQRNNSVLGILSHMWDQMSTNPVDRIAGLAYLLDSTDLPTYDMEQSEESAWVAFMNAMGPWSWVELLFFYPVPGNGSVRLKLR</sequence>
<dbReference type="AlphaFoldDB" id="A0A2H3B7B6"/>
<dbReference type="EMBL" id="KZ293518">
    <property type="protein sequence ID" value="PBK58926.1"/>
    <property type="molecule type" value="Genomic_DNA"/>
</dbReference>
<dbReference type="STRING" id="1076256.A0A2H3B7B6"/>
<proteinExistence type="predicted"/>
<name>A0A2H3B7B6_9AGAR</name>
<gene>
    <name evidence="1" type="ORF">ARMSODRAFT_1027830</name>
</gene>
<keyword evidence="2" id="KW-1185">Reference proteome</keyword>
<dbReference type="Proteomes" id="UP000218334">
    <property type="component" value="Unassembled WGS sequence"/>
</dbReference>
<evidence type="ECO:0000313" key="2">
    <source>
        <dbReference type="Proteomes" id="UP000218334"/>
    </source>
</evidence>